<reference evidence="4" key="1">
    <citation type="submission" date="2017-08" db="EMBL/GenBank/DDBJ databases">
        <authorList>
            <person name="Polle J.E."/>
            <person name="Barry K."/>
            <person name="Cushman J."/>
            <person name="Schmutz J."/>
            <person name="Tran D."/>
            <person name="Hathwaick L.T."/>
            <person name="Yim W.C."/>
            <person name="Jenkins J."/>
            <person name="Mckie-Krisberg Z.M."/>
            <person name="Prochnik S."/>
            <person name="Lindquist E."/>
            <person name="Dockter R.B."/>
            <person name="Adam C."/>
            <person name="Molina H."/>
            <person name="Bunkerborg J."/>
            <person name="Jin E."/>
            <person name="Buchheim M."/>
            <person name="Magnuson J."/>
        </authorList>
    </citation>
    <scope>NUCLEOTIDE SEQUENCE</scope>
    <source>
        <strain evidence="4">CCAP 19/18</strain>
    </source>
</reference>
<dbReference type="SUPFAM" id="SSF54626">
    <property type="entry name" value="Chalcone isomerase"/>
    <property type="match status" value="1"/>
</dbReference>
<evidence type="ECO:0000256" key="1">
    <source>
        <dbReference type="ARBA" id="ARBA00007166"/>
    </source>
</evidence>
<dbReference type="PANTHER" id="PTHR47698:SF2">
    <property type="entry name" value="FATTY-ACID-BINDING PROTEIN 3, CHLOROPLASTIC"/>
    <property type="match status" value="1"/>
</dbReference>
<organism evidence="4 5">
    <name type="scientific">Dunaliella salina</name>
    <name type="common">Green alga</name>
    <name type="synonym">Protococcus salinus</name>
    <dbReference type="NCBI Taxonomy" id="3046"/>
    <lineage>
        <taxon>Eukaryota</taxon>
        <taxon>Viridiplantae</taxon>
        <taxon>Chlorophyta</taxon>
        <taxon>core chlorophytes</taxon>
        <taxon>Chlorophyceae</taxon>
        <taxon>CS clade</taxon>
        <taxon>Chlamydomonadales</taxon>
        <taxon>Dunaliellaceae</taxon>
        <taxon>Dunaliella</taxon>
    </lineage>
</organism>
<dbReference type="GO" id="GO:0016853">
    <property type="term" value="F:isomerase activity"/>
    <property type="evidence" value="ECO:0007669"/>
    <property type="project" value="UniProtKB-KW"/>
</dbReference>
<dbReference type="InterPro" id="IPR016087">
    <property type="entry name" value="Chalcone_isomerase"/>
</dbReference>
<keyword evidence="5" id="KW-1185">Reference proteome</keyword>
<dbReference type="InterPro" id="IPR016088">
    <property type="entry name" value="Chalcone_isomerase_3-sand"/>
</dbReference>
<dbReference type="InterPro" id="IPR036298">
    <property type="entry name" value="Chalcone_isomerase_sf"/>
</dbReference>
<dbReference type="Gene3D" id="3.50.70.10">
    <property type="match status" value="1"/>
</dbReference>
<dbReference type="Gene3D" id="1.10.890.20">
    <property type="match status" value="1"/>
</dbReference>
<comment type="caution">
    <text evidence="4">The sequence shown here is derived from an EMBL/GenBank/DDBJ whole genome shotgun (WGS) entry which is preliminary data.</text>
</comment>
<keyword evidence="4" id="KW-0413">Isomerase</keyword>
<dbReference type="InterPro" id="IPR016089">
    <property type="entry name" value="Chalcone_isomerase_bundle_sf"/>
</dbReference>
<evidence type="ECO:0000313" key="4">
    <source>
        <dbReference type="EMBL" id="KAF5836855.1"/>
    </source>
</evidence>
<proteinExistence type="inferred from homology"/>
<evidence type="ECO:0000259" key="3">
    <source>
        <dbReference type="Pfam" id="PF16036"/>
    </source>
</evidence>
<feature type="region of interest" description="Disordered" evidence="2">
    <location>
        <begin position="51"/>
        <end position="76"/>
    </location>
</feature>
<feature type="domain" description="Chalcone isomerase" evidence="3">
    <location>
        <begin position="359"/>
        <end position="519"/>
    </location>
</feature>
<dbReference type="Proteomes" id="UP000815325">
    <property type="component" value="Unassembled WGS sequence"/>
</dbReference>
<sequence>MPPSSMSSGMATGSVTSLGSCFTPLISCFSPAHCFGPSQCMPNGPNQCLPVMGPPPRTKDPTRLPGPPPIIPEDDVLPDEELGLLGPSSQSMTMGYQGQPADTALDDARDYSFSSTYSTPQPYPSPLSMPLFHTPYNYGGRDSDHSAHALHHAPSNSTLADSPTAPLLHLPFPPEHLAEVQRSSGATVSDTGHAHSATVPRRSRSGSFYRVAGGSAPQHSPWGYAHLQHNTGRRPSVNRHFHFVTPTPSSNNLMRLSTGSSLATARETFEPLPLDGSDIVVDVSHHGDFVSAPQQPEVLPQHPVDPQKQQQQQEQEQMKEDQALLSQQDPDLVEDLVKATRMPSHAEPRTGVFFSGTYQGLNLSGVGVRAKKLMGMSEINVYAVGVYLDVQAAKAGLSSKFGVDMALHGDAVCDEINKAECVDKTVKIILTLSVTQAQFLGALEERLAPPLKAAGAMDLLNAFRKQFKDVSFSRGTDVTLSCENNGQLTTKVNDEVKGVLNSPLLCHALFSIWLGHDSVTPGATASFVATMEKLTQQA</sequence>
<feature type="compositionally biased region" description="Polar residues" evidence="2">
    <location>
        <begin position="181"/>
        <end position="190"/>
    </location>
</feature>
<gene>
    <name evidence="4" type="ORF">DUNSADRAFT_5346</name>
</gene>
<feature type="region of interest" description="Disordered" evidence="2">
    <location>
        <begin position="143"/>
        <end position="239"/>
    </location>
</feature>
<dbReference type="EMBL" id="MU069640">
    <property type="protein sequence ID" value="KAF5836855.1"/>
    <property type="molecule type" value="Genomic_DNA"/>
</dbReference>
<accession>A0ABQ7GQH4</accession>
<name>A0ABQ7GQH4_DUNSA</name>
<dbReference type="Pfam" id="PF16036">
    <property type="entry name" value="Chalcone_3"/>
    <property type="match status" value="1"/>
</dbReference>
<dbReference type="PANTHER" id="PTHR47698">
    <property type="entry name" value="FATTY-ACID-BINDING PROTEIN 3, CHLOROPLASTIC"/>
    <property type="match status" value="1"/>
</dbReference>
<protein>
    <submittedName>
        <fullName evidence="4">Chalcone-flavanone isomerase-domain-containing protein</fullName>
    </submittedName>
</protein>
<evidence type="ECO:0000313" key="5">
    <source>
        <dbReference type="Proteomes" id="UP000815325"/>
    </source>
</evidence>
<feature type="region of interest" description="Disordered" evidence="2">
    <location>
        <begin position="290"/>
        <end position="322"/>
    </location>
</feature>
<comment type="similarity">
    <text evidence="1">Belongs to the chalcone isomerase family.</text>
</comment>
<evidence type="ECO:0000256" key="2">
    <source>
        <dbReference type="SAM" id="MobiDB-lite"/>
    </source>
</evidence>